<feature type="compositionally biased region" description="Basic and acidic residues" evidence="1">
    <location>
        <begin position="381"/>
        <end position="397"/>
    </location>
</feature>
<feature type="compositionally biased region" description="Low complexity" evidence="1">
    <location>
        <begin position="236"/>
        <end position="248"/>
    </location>
</feature>
<organism evidence="3 4">
    <name type="scientific">Streptomyces griseus</name>
    <dbReference type="NCBI Taxonomy" id="1911"/>
    <lineage>
        <taxon>Bacteria</taxon>
        <taxon>Bacillati</taxon>
        <taxon>Actinomycetota</taxon>
        <taxon>Actinomycetes</taxon>
        <taxon>Kitasatosporales</taxon>
        <taxon>Streptomycetaceae</taxon>
        <taxon>Streptomyces</taxon>
    </lineage>
</organism>
<reference evidence="3 4" key="1">
    <citation type="submission" date="2018-06" db="EMBL/GenBank/DDBJ databases">
        <authorList>
            <consortium name="Pathogen Informatics"/>
            <person name="Doyle S."/>
        </authorList>
    </citation>
    <scope>NUCLEOTIDE SEQUENCE [LARGE SCALE GENOMIC DNA]</scope>
    <source>
        <strain evidence="3 4">NCTC7807</strain>
    </source>
</reference>
<accession>A0A380ML14</accession>
<feature type="region of interest" description="Disordered" evidence="1">
    <location>
        <begin position="381"/>
        <end position="414"/>
    </location>
</feature>
<proteinExistence type="predicted"/>
<keyword evidence="2" id="KW-1133">Transmembrane helix</keyword>
<evidence type="ECO:0000256" key="1">
    <source>
        <dbReference type="SAM" id="MobiDB-lite"/>
    </source>
</evidence>
<sequence length="528" mass="55165">MTEVAAERQAPAQAPPAPPPPDTAPNAPSTPAAKVDMPKDVQQAAGGWPVVPLALTGTNTTVAAVGSAALAGAGPVVAVAAAATGAAVLGAAALAGRRKDKPRKNNGSRNSGRGPGGFHRSPGLGRGSTRSGAGAGSRSGRSSNGRHGSAGGGRPLLKSPSTAHTSLAKGPAASSRTGMSPGRVGGSAGRIQQVRALRQTGSTSAGGGSTRSQQRAQTTQARRQAADARREHAATRRNTTAAGRGRIGRGVSAAVGRAARLRDRALGKTRARRDRLAKERLGRERRKVRTARIRRSARWALFRSALRFQHRRLWAALAAGALGVVGLVTTPLGRRLGWAWLQHPGRRLYRRLMGRARAAREARDAEIREAAGIAEAALHEAAERDGSEIADRVERPEPLVAGPAPAGTGDTVSSTSGWKFEEAAAEMEAAAQAYQPDDCMEILAMVQGLPQALTSISNVMKILAERSDSEFPLEKEVADQFADLHGSLMGTVAVADDMENVFRTAHASDIARFEDPRNGYEAEKGWNI</sequence>
<feature type="region of interest" description="Disordered" evidence="1">
    <location>
        <begin position="1"/>
        <end position="43"/>
    </location>
</feature>
<dbReference type="AlphaFoldDB" id="A0A380ML14"/>
<gene>
    <name evidence="3" type="ORF">NCTC7807_00314</name>
</gene>
<keyword evidence="2" id="KW-0812">Transmembrane</keyword>
<feature type="compositionally biased region" description="Low complexity" evidence="1">
    <location>
        <begin position="210"/>
        <end position="223"/>
    </location>
</feature>
<feature type="transmembrane region" description="Helical" evidence="2">
    <location>
        <begin position="313"/>
        <end position="333"/>
    </location>
</feature>
<feature type="region of interest" description="Disordered" evidence="1">
    <location>
        <begin position="95"/>
        <end position="248"/>
    </location>
</feature>
<dbReference type="Proteomes" id="UP000254150">
    <property type="component" value="Unassembled WGS sequence"/>
</dbReference>
<feature type="transmembrane region" description="Helical" evidence="2">
    <location>
        <begin position="76"/>
        <end position="95"/>
    </location>
</feature>
<feature type="compositionally biased region" description="Low complexity" evidence="1">
    <location>
        <begin position="24"/>
        <end position="33"/>
    </location>
</feature>
<dbReference type="EMBL" id="UHID01000001">
    <property type="protein sequence ID" value="SUO93330.1"/>
    <property type="molecule type" value="Genomic_DNA"/>
</dbReference>
<feature type="compositionally biased region" description="Pro residues" evidence="1">
    <location>
        <begin position="13"/>
        <end position="23"/>
    </location>
</feature>
<keyword evidence="2" id="KW-0472">Membrane</keyword>
<evidence type="ECO:0000256" key="2">
    <source>
        <dbReference type="SAM" id="Phobius"/>
    </source>
</evidence>
<name>A0A380ML14_STRGR</name>
<feature type="compositionally biased region" description="Basic residues" evidence="1">
    <location>
        <begin position="96"/>
        <end position="106"/>
    </location>
</feature>
<feature type="compositionally biased region" description="Low complexity" evidence="1">
    <location>
        <begin position="127"/>
        <end position="147"/>
    </location>
</feature>
<feature type="compositionally biased region" description="Basic and acidic residues" evidence="1">
    <location>
        <begin position="224"/>
        <end position="234"/>
    </location>
</feature>
<protein>
    <submittedName>
        <fullName evidence="3">Uncharacterized protein</fullName>
    </submittedName>
</protein>
<evidence type="ECO:0000313" key="4">
    <source>
        <dbReference type="Proteomes" id="UP000254150"/>
    </source>
</evidence>
<dbReference type="RefSeq" id="WP_115067725.1">
    <property type="nucleotide sequence ID" value="NZ_UHID01000001.1"/>
</dbReference>
<evidence type="ECO:0000313" key="3">
    <source>
        <dbReference type="EMBL" id="SUO93330.1"/>
    </source>
</evidence>